<dbReference type="InterPro" id="IPR023210">
    <property type="entry name" value="NADP_OxRdtase_dom"/>
</dbReference>
<reference evidence="8" key="2">
    <citation type="submission" date="2015-01" db="EMBL/GenBank/DDBJ databases">
        <title>Evolutionary Origins and Diversification of the Mycorrhizal Mutualists.</title>
        <authorList>
            <consortium name="DOE Joint Genome Institute"/>
            <consortium name="Mycorrhizal Genomics Consortium"/>
            <person name="Kohler A."/>
            <person name="Kuo A."/>
            <person name="Nagy L.G."/>
            <person name="Floudas D."/>
            <person name="Copeland A."/>
            <person name="Barry K.W."/>
            <person name="Cichocki N."/>
            <person name="Veneault-Fourrey C."/>
            <person name="LaButti K."/>
            <person name="Lindquist E.A."/>
            <person name="Lipzen A."/>
            <person name="Lundell T."/>
            <person name="Morin E."/>
            <person name="Murat C."/>
            <person name="Riley R."/>
            <person name="Ohm R."/>
            <person name="Sun H."/>
            <person name="Tunlid A."/>
            <person name="Henrissat B."/>
            <person name="Grigoriev I.V."/>
            <person name="Hibbett D.S."/>
            <person name="Martin F."/>
        </authorList>
    </citation>
    <scope>NUCLEOTIDE SEQUENCE [LARGE SCALE GENOMIC DNA]</scope>
    <source>
        <strain evidence="8">MUT 4182</strain>
    </source>
</reference>
<dbReference type="InterPro" id="IPR018170">
    <property type="entry name" value="Aldo/ket_reductase_CS"/>
</dbReference>
<protein>
    <recommendedName>
        <fullName evidence="6">NADP-dependent oxidoreductase domain-containing protein</fullName>
    </recommendedName>
</protein>
<dbReference type="OrthoDB" id="416253at2759"/>
<dbReference type="PROSITE" id="PS00798">
    <property type="entry name" value="ALDOKETO_REDUCTASE_1"/>
    <property type="match status" value="1"/>
</dbReference>
<dbReference type="PIRSF" id="PIRSF000097">
    <property type="entry name" value="AKR"/>
    <property type="match status" value="1"/>
</dbReference>
<feature type="binding site" evidence="4">
    <location>
        <position position="114"/>
    </location>
    <ligand>
        <name>substrate</name>
    </ligand>
</feature>
<dbReference type="EMBL" id="KN822977">
    <property type="protein sequence ID" value="KIO29928.1"/>
    <property type="molecule type" value="Genomic_DNA"/>
</dbReference>
<dbReference type="STRING" id="1051891.A0A0C3L7X8"/>
<evidence type="ECO:0000256" key="1">
    <source>
        <dbReference type="ARBA" id="ARBA00007905"/>
    </source>
</evidence>
<dbReference type="CDD" id="cd19071">
    <property type="entry name" value="AKR_AKR1-5-like"/>
    <property type="match status" value="1"/>
</dbReference>
<feature type="site" description="Lowers pKa of active site Tyr" evidence="5">
    <location>
        <position position="81"/>
    </location>
</feature>
<keyword evidence="8" id="KW-1185">Reference proteome</keyword>
<dbReference type="Proteomes" id="UP000054248">
    <property type="component" value="Unassembled WGS sequence"/>
</dbReference>
<dbReference type="Gene3D" id="3.20.20.100">
    <property type="entry name" value="NADP-dependent oxidoreductase domain"/>
    <property type="match status" value="1"/>
</dbReference>
<dbReference type="PRINTS" id="PR00069">
    <property type="entry name" value="ALDKETRDTASE"/>
</dbReference>
<evidence type="ECO:0000259" key="6">
    <source>
        <dbReference type="Pfam" id="PF00248"/>
    </source>
</evidence>
<keyword evidence="2" id="KW-0560">Oxidoreductase</keyword>
<dbReference type="SUPFAM" id="SSF51430">
    <property type="entry name" value="NAD(P)-linked oxidoreductase"/>
    <property type="match status" value="1"/>
</dbReference>
<evidence type="ECO:0000256" key="3">
    <source>
        <dbReference type="PIRSR" id="PIRSR000097-1"/>
    </source>
</evidence>
<comment type="similarity">
    <text evidence="1">Belongs to the aldo/keto reductase family.</text>
</comment>
<dbReference type="PANTHER" id="PTHR43827:SF13">
    <property type="entry name" value="ALDO_KETO REDUCTASE FAMILY PROTEIN"/>
    <property type="match status" value="1"/>
</dbReference>
<feature type="active site" description="Proton donor" evidence="3">
    <location>
        <position position="56"/>
    </location>
</feature>
<dbReference type="AlphaFoldDB" id="A0A0C3L7X8"/>
<dbReference type="PROSITE" id="PS00063">
    <property type="entry name" value="ALDOKETO_REDUCTASE_3"/>
    <property type="match status" value="1"/>
</dbReference>
<dbReference type="InterPro" id="IPR036812">
    <property type="entry name" value="NAD(P)_OxRdtase_dom_sf"/>
</dbReference>
<dbReference type="GO" id="GO:0016491">
    <property type="term" value="F:oxidoreductase activity"/>
    <property type="evidence" value="ECO:0007669"/>
    <property type="project" value="UniProtKB-KW"/>
</dbReference>
<feature type="domain" description="NADP-dependent oxidoreductase" evidence="6">
    <location>
        <begin position="33"/>
        <end position="267"/>
    </location>
</feature>
<dbReference type="InterPro" id="IPR020471">
    <property type="entry name" value="AKR"/>
</dbReference>
<dbReference type="PANTHER" id="PTHR43827">
    <property type="entry name" value="2,5-DIKETO-D-GLUCONIC ACID REDUCTASE"/>
    <property type="match status" value="1"/>
</dbReference>
<evidence type="ECO:0000256" key="5">
    <source>
        <dbReference type="PIRSR" id="PIRSR000097-3"/>
    </source>
</evidence>
<dbReference type="FunFam" id="3.20.20.100:FF:000015">
    <property type="entry name" value="Oxidoreductase, aldo/keto reductase family"/>
    <property type="match status" value="1"/>
</dbReference>
<dbReference type="HOGENOM" id="CLU_023205_0_1_1"/>
<reference evidence="7 8" key="1">
    <citation type="submission" date="2014-04" db="EMBL/GenBank/DDBJ databases">
        <authorList>
            <consortium name="DOE Joint Genome Institute"/>
            <person name="Kuo A."/>
            <person name="Girlanda M."/>
            <person name="Perotto S."/>
            <person name="Kohler A."/>
            <person name="Nagy L.G."/>
            <person name="Floudas D."/>
            <person name="Copeland A."/>
            <person name="Barry K.W."/>
            <person name="Cichocki N."/>
            <person name="Veneault-Fourrey C."/>
            <person name="LaButti K."/>
            <person name="Lindquist E.A."/>
            <person name="Lipzen A."/>
            <person name="Lundell T."/>
            <person name="Morin E."/>
            <person name="Murat C."/>
            <person name="Sun H."/>
            <person name="Tunlid A."/>
            <person name="Henrissat B."/>
            <person name="Grigoriev I.V."/>
            <person name="Hibbett D.S."/>
            <person name="Martin F."/>
            <person name="Nordberg H.P."/>
            <person name="Cantor M.N."/>
            <person name="Hua S.X."/>
        </authorList>
    </citation>
    <scope>NUCLEOTIDE SEQUENCE [LARGE SCALE GENOMIC DNA]</scope>
    <source>
        <strain evidence="7 8">MUT 4182</strain>
    </source>
</reference>
<evidence type="ECO:0000313" key="7">
    <source>
        <dbReference type="EMBL" id="KIO29928.1"/>
    </source>
</evidence>
<dbReference type="Pfam" id="PF00248">
    <property type="entry name" value="Aldo_ket_red"/>
    <property type="match status" value="1"/>
</dbReference>
<accession>A0A0C3L7X8</accession>
<organism evidence="7 8">
    <name type="scientific">Tulasnella calospora MUT 4182</name>
    <dbReference type="NCBI Taxonomy" id="1051891"/>
    <lineage>
        <taxon>Eukaryota</taxon>
        <taxon>Fungi</taxon>
        <taxon>Dikarya</taxon>
        <taxon>Basidiomycota</taxon>
        <taxon>Agaricomycotina</taxon>
        <taxon>Agaricomycetes</taxon>
        <taxon>Cantharellales</taxon>
        <taxon>Tulasnellaceae</taxon>
        <taxon>Tulasnella</taxon>
    </lineage>
</organism>
<sequence length="286" mass="31887">MSLANLTLKSAAALSSGQNIPLLGFGVYKNRGDSCYSAVKAALEAGYRHIDSAVVYRNETEVGQAVQDSGIPRQELFITSKATSRYAGYDVTARVIDESLARFGFDYLDLFLIHDPYAGREKRLESWKALIHKRDEGKLKTIGVSNYGVHHLEEIKDAGLEQPAVNQIELHPWCQQRGIVEYCTKNGILLEAYSPLTRGQYLDNEVLVKIAEKHRKEPAQVLVRWALQMGYDTPAYVPLPKSSQPARIISNSQAFDFELSKDEMDALYVLDKGAEGATTWHPVNAP</sequence>
<name>A0A0C3L7X8_9AGAM</name>
<evidence type="ECO:0000256" key="4">
    <source>
        <dbReference type="PIRSR" id="PIRSR000097-2"/>
    </source>
</evidence>
<gene>
    <name evidence="7" type="ORF">M407DRAFT_20989</name>
</gene>
<evidence type="ECO:0000313" key="8">
    <source>
        <dbReference type="Proteomes" id="UP000054248"/>
    </source>
</evidence>
<proteinExistence type="inferred from homology"/>
<evidence type="ECO:0000256" key="2">
    <source>
        <dbReference type="ARBA" id="ARBA00023002"/>
    </source>
</evidence>